<name>A0A269TCQ7_BIFLN</name>
<organism evidence="2 4">
    <name type="scientific">Bifidobacterium longum</name>
    <dbReference type="NCBI Taxonomy" id="216816"/>
    <lineage>
        <taxon>Bacteria</taxon>
        <taxon>Bacillati</taxon>
        <taxon>Actinomycetota</taxon>
        <taxon>Actinomycetes</taxon>
        <taxon>Bifidobacteriales</taxon>
        <taxon>Bifidobacteriaceae</taxon>
        <taxon>Bifidobacterium</taxon>
    </lineage>
</organism>
<reference evidence="1 3" key="1">
    <citation type="journal article" date="2017" name="Anaerobe">
        <title>Quantification, isolation and characterization of Bifidobacterium from the vaginal microbiomes of reproductive aged women.</title>
        <authorList>
            <person name="Freitas A.C."/>
            <person name="Hill J.E."/>
        </authorList>
    </citation>
    <scope>NUCLEOTIDE SEQUENCE [LARGE SCALE GENOMIC DNA]</scope>
    <source>
        <strain evidence="1 3">N6D05</strain>
    </source>
</reference>
<dbReference type="AlphaFoldDB" id="A0A269TCQ7"/>
<protein>
    <submittedName>
        <fullName evidence="2">Aldehyde dehydrogenase</fullName>
    </submittedName>
</protein>
<dbReference type="Proteomes" id="UP000257074">
    <property type="component" value="Unassembled WGS sequence"/>
</dbReference>
<proteinExistence type="predicted"/>
<gene>
    <name evidence="1" type="ORF">CE169_01035</name>
    <name evidence="2" type="ORF">DWV59_01640</name>
</gene>
<sequence length="49" mass="5084">MPEAFRNVSHTAYCLTLGPVRLGDSCLGELGKGLPRVEAHAGVGSAEDT</sequence>
<evidence type="ECO:0000313" key="4">
    <source>
        <dbReference type="Proteomes" id="UP000265775"/>
    </source>
</evidence>
<comment type="caution">
    <text evidence="2">The sequence shown here is derived from an EMBL/GenBank/DDBJ whole genome shotgun (WGS) entry which is preliminary data.</text>
</comment>
<evidence type="ECO:0000313" key="3">
    <source>
        <dbReference type="Proteomes" id="UP000257074"/>
    </source>
</evidence>
<dbReference type="EMBL" id="NJNR01000003">
    <property type="protein sequence ID" value="RDX10957.1"/>
    <property type="molecule type" value="Genomic_DNA"/>
</dbReference>
<dbReference type="EMBL" id="QSAR01000002">
    <property type="protein sequence ID" value="RGW65520.1"/>
    <property type="molecule type" value="Genomic_DNA"/>
</dbReference>
<accession>A0A269TCQ7</accession>
<evidence type="ECO:0000313" key="2">
    <source>
        <dbReference type="EMBL" id="RGW65520.1"/>
    </source>
</evidence>
<reference evidence="2 4" key="2">
    <citation type="submission" date="2018-08" db="EMBL/GenBank/DDBJ databases">
        <title>A genome reference for cultivated species of the human gut microbiota.</title>
        <authorList>
            <person name="Zou Y."/>
            <person name="Xue W."/>
            <person name="Luo G."/>
        </authorList>
    </citation>
    <scope>NUCLEOTIDE SEQUENCE [LARGE SCALE GENOMIC DNA]</scope>
    <source>
        <strain evidence="2 4">AF11-12</strain>
    </source>
</reference>
<dbReference type="Proteomes" id="UP000265775">
    <property type="component" value="Unassembled WGS sequence"/>
</dbReference>
<evidence type="ECO:0000313" key="1">
    <source>
        <dbReference type="EMBL" id="RDX10957.1"/>
    </source>
</evidence>